<protein>
    <submittedName>
        <fullName evidence="1">Coproporphyrinogen III oxidase</fullName>
    </submittedName>
</protein>
<accession>A0AAW5ELK8</accession>
<evidence type="ECO:0000313" key="1">
    <source>
        <dbReference type="EMBL" id="MCH3853506.1"/>
    </source>
</evidence>
<dbReference type="Proteomes" id="UP001199644">
    <property type="component" value="Unassembled WGS sequence"/>
</dbReference>
<sequence>NGYKMIGMDHFAKEEDELFKALENGTLHRNFQGYTTKDGADLIGIGLTSIGEGQSHYAQNFKDMPSYEAAISEGRLPFERGIKLSYDDELRK</sequence>
<gene>
    <name evidence="1" type="ORF">LZC39_15565</name>
</gene>
<dbReference type="AlphaFoldDB" id="A0AAW5ELK8"/>
<dbReference type="SUPFAM" id="SSF102114">
    <property type="entry name" value="Radical SAM enzymes"/>
    <property type="match status" value="1"/>
</dbReference>
<feature type="non-terminal residue" evidence="1">
    <location>
        <position position="92"/>
    </location>
</feature>
<proteinExistence type="predicted"/>
<dbReference type="EMBL" id="JAJUOL010001022">
    <property type="protein sequence ID" value="MCH3853506.1"/>
    <property type="molecule type" value="Genomic_DNA"/>
</dbReference>
<comment type="caution">
    <text evidence="1">The sequence shown here is derived from an EMBL/GenBank/DDBJ whole genome shotgun (WGS) entry which is preliminary data.</text>
</comment>
<reference evidence="1" key="1">
    <citation type="submission" date="2021-12" db="EMBL/GenBank/DDBJ databases">
        <title>Prevalence of phenicol resistance gene fexA in Campylobacter isolated from poultry supply chain.</title>
        <authorList>
            <person name="Tang B."/>
            <person name="Zheng X."/>
            <person name="Lin J."/>
            <person name="Lin R."/>
            <person name="Yang H."/>
            <person name="Shen Z."/>
            <person name="Xia F."/>
        </authorList>
    </citation>
    <scope>NUCLEOTIDE SEQUENCE</scope>
    <source>
        <strain evidence="1">CJHN2011004</strain>
    </source>
</reference>
<dbReference type="InterPro" id="IPR058240">
    <property type="entry name" value="rSAM_sf"/>
</dbReference>
<organism evidence="1 2">
    <name type="scientific">Campylobacter jejuni</name>
    <dbReference type="NCBI Taxonomy" id="197"/>
    <lineage>
        <taxon>Bacteria</taxon>
        <taxon>Pseudomonadati</taxon>
        <taxon>Campylobacterota</taxon>
        <taxon>Epsilonproteobacteria</taxon>
        <taxon>Campylobacterales</taxon>
        <taxon>Campylobacteraceae</taxon>
        <taxon>Campylobacter</taxon>
    </lineage>
</organism>
<name>A0AAW5ELK8_CAMJU</name>
<evidence type="ECO:0000313" key="2">
    <source>
        <dbReference type="Proteomes" id="UP001199644"/>
    </source>
</evidence>
<feature type="non-terminal residue" evidence="1">
    <location>
        <position position="1"/>
    </location>
</feature>